<proteinExistence type="predicted"/>
<feature type="compositionally biased region" description="Basic and acidic residues" evidence="1">
    <location>
        <begin position="286"/>
        <end position="305"/>
    </location>
</feature>
<evidence type="ECO:0000256" key="1">
    <source>
        <dbReference type="SAM" id="MobiDB-lite"/>
    </source>
</evidence>
<dbReference type="OrthoDB" id="2402960at2759"/>
<feature type="compositionally biased region" description="Low complexity" evidence="1">
    <location>
        <begin position="308"/>
        <end position="321"/>
    </location>
</feature>
<evidence type="ECO:0000313" key="2">
    <source>
        <dbReference type="EMBL" id="KAJ4336313.1"/>
    </source>
</evidence>
<feature type="compositionally biased region" description="Low complexity" evidence="1">
    <location>
        <begin position="19"/>
        <end position="31"/>
    </location>
</feature>
<feature type="region of interest" description="Disordered" evidence="1">
    <location>
        <begin position="73"/>
        <end position="475"/>
    </location>
</feature>
<feature type="compositionally biased region" description="Basic and acidic residues" evidence="1">
    <location>
        <begin position="403"/>
        <end position="457"/>
    </location>
</feature>
<feature type="compositionally biased region" description="Basic and acidic residues" evidence="1">
    <location>
        <begin position="109"/>
        <end position="132"/>
    </location>
</feature>
<feature type="compositionally biased region" description="Basic residues" evidence="1">
    <location>
        <begin position="337"/>
        <end position="347"/>
    </location>
</feature>
<protein>
    <submittedName>
        <fullName evidence="2">Uncharacterized protein</fullName>
    </submittedName>
</protein>
<sequence length="475" mass="50849">MHKSRWAPKPEDEAPKPAPAQQQAPAPAQSAPEPPIKAVNVSYAAYDPSDSFAQTAGTDDLFFDDDITPISQPVVEQSSTLGAEAPVFVPAPEEPAPPAAPQAHSAPKAPREPRHADRGGRGRGRGRGEGRNRGRGGRGRGGPVGDIRLEEGSAQESPTASTPEPAPDANEPPSDAPTGPSAPTTASVRGDRTLTGGSKRTRLTEAELSAKLASMRSKNEALASAHARAEADAKAAEARENVLKQQEVERKKVAAEKQKAERKDRQQMMGERERNRQRKLNAQGGREWDLEKEDGFDGTGEERRRGAARGAYGGVAAPRAAPEGRELFDDGGDSGAHRGRGRGRGGRGSRGGGRGDFHDSPRTNTQNHDARGGRQSSVRPPTSTDFPELPSAPKTTNTSADAPKIKEFSIKGKGDNRSENKNEDIRKTEPELKKELEPEPKVKTEEAPIRPEVKKVESFGLQPLAKGARWADDDE</sequence>
<feature type="compositionally biased region" description="Polar residues" evidence="1">
    <location>
        <begin position="374"/>
        <end position="385"/>
    </location>
</feature>
<evidence type="ECO:0000313" key="3">
    <source>
        <dbReference type="Proteomes" id="UP001140562"/>
    </source>
</evidence>
<feature type="region of interest" description="Disordered" evidence="1">
    <location>
        <begin position="1"/>
        <end position="42"/>
    </location>
</feature>
<dbReference type="AlphaFoldDB" id="A0A9W8WYD8"/>
<keyword evidence="3" id="KW-1185">Reference proteome</keyword>
<gene>
    <name evidence="2" type="ORF">N0V87_005464</name>
</gene>
<reference evidence="2" key="1">
    <citation type="submission" date="2022-10" db="EMBL/GenBank/DDBJ databases">
        <title>Tapping the CABI collections for fungal endophytes: first genome assemblies for Collariella, Neodidymelliopsis, Ascochyta clinopodiicola, Didymella pomorum, Didymosphaeria variabile, Neocosmospora piperis and Neocucurbitaria cava.</title>
        <authorList>
            <person name="Hill R."/>
        </authorList>
    </citation>
    <scope>NUCLEOTIDE SEQUENCE</scope>
    <source>
        <strain evidence="2">IMI 360193</strain>
    </source>
</reference>
<name>A0A9W8WYD8_9PLEO</name>
<feature type="compositionally biased region" description="Basic and acidic residues" evidence="1">
    <location>
        <begin position="227"/>
        <end position="274"/>
    </location>
</feature>
<dbReference type="EMBL" id="JAPEUV010000050">
    <property type="protein sequence ID" value="KAJ4336313.1"/>
    <property type="molecule type" value="Genomic_DNA"/>
</dbReference>
<dbReference type="Proteomes" id="UP001140562">
    <property type="component" value="Unassembled WGS sequence"/>
</dbReference>
<accession>A0A9W8WYD8</accession>
<comment type="caution">
    <text evidence="2">The sequence shown here is derived from an EMBL/GenBank/DDBJ whole genome shotgun (WGS) entry which is preliminary data.</text>
</comment>
<organism evidence="2 3">
    <name type="scientific">Didymella glomerata</name>
    <dbReference type="NCBI Taxonomy" id="749621"/>
    <lineage>
        <taxon>Eukaryota</taxon>
        <taxon>Fungi</taxon>
        <taxon>Dikarya</taxon>
        <taxon>Ascomycota</taxon>
        <taxon>Pezizomycotina</taxon>
        <taxon>Dothideomycetes</taxon>
        <taxon>Pleosporomycetidae</taxon>
        <taxon>Pleosporales</taxon>
        <taxon>Pleosporineae</taxon>
        <taxon>Didymellaceae</taxon>
        <taxon>Didymella</taxon>
    </lineage>
</organism>